<dbReference type="EMBL" id="JH687859">
    <property type="protein sequence ID" value="EJD36552.1"/>
    <property type="molecule type" value="Genomic_DNA"/>
</dbReference>
<keyword evidence="3" id="KW-1185">Reference proteome</keyword>
<feature type="region of interest" description="Disordered" evidence="1">
    <location>
        <begin position="1"/>
        <end position="147"/>
    </location>
</feature>
<evidence type="ECO:0000313" key="3">
    <source>
        <dbReference type="Proteomes" id="UP000006514"/>
    </source>
</evidence>
<evidence type="ECO:0000313" key="2">
    <source>
        <dbReference type="EMBL" id="EJD36552.1"/>
    </source>
</evidence>
<accession>J0WTC6</accession>
<gene>
    <name evidence="2" type="ORF">AURDEDRAFT_130014</name>
</gene>
<dbReference type="AlphaFoldDB" id="J0WTC6"/>
<dbReference type="InParanoid" id="J0WTC6"/>
<evidence type="ECO:0000256" key="1">
    <source>
        <dbReference type="SAM" id="MobiDB-lite"/>
    </source>
</evidence>
<name>J0WTC6_AURST</name>
<reference evidence="3" key="1">
    <citation type="journal article" date="2012" name="Science">
        <title>The Paleozoic origin of enzymatic lignin decomposition reconstructed from 31 fungal genomes.</title>
        <authorList>
            <person name="Floudas D."/>
            <person name="Binder M."/>
            <person name="Riley R."/>
            <person name="Barry K."/>
            <person name="Blanchette R.A."/>
            <person name="Henrissat B."/>
            <person name="Martinez A.T."/>
            <person name="Otillar R."/>
            <person name="Spatafora J.W."/>
            <person name="Yadav J.S."/>
            <person name="Aerts A."/>
            <person name="Benoit I."/>
            <person name="Boyd A."/>
            <person name="Carlson A."/>
            <person name="Copeland A."/>
            <person name="Coutinho P.M."/>
            <person name="de Vries R.P."/>
            <person name="Ferreira P."/>
            <person name="Findley K."/>
            <person name="Foster B."/>
            <person name="Gaskell J."/>
            <person name="Glotzer D."/>
            <person name="Gorecki P."/>
            <person name="Heitman J."/>
            <person name="Hesse C."/>
            <person name="Hori C."/>
            <person name="Igarashi K."/>
            <person name="Jurgens J.A."/>
            <person name="Kallen N."/>
            <person name="Kersten P."/>
            <person name="Kohler A."/>
            <person name="Kuees U."/>
            <person name="Kumar T.K.A."/>
            <person name="Kuo A."/>
            <person name="LaButti K."/>
            <person name="Larrondo L.F."/>
            <person name="Lindquist E."/>
            <person name="Ling A."/>
            <person name="Lombard V."/>
            <person name="Lucas S."/>
            <person name="Lundell T."/>
            <person name="Martin R."/>
            <person name="McLaughlin D.J."/>
            <person name="Morgenstern I."/>
            <person name="Morin E."/>
            <person name="Murat C."/>
            <person name="Nagy L.G."/>
            <person name="Nolan M."/>
            <person name="Ohm R.A."/>
            <person name="Patyshakuliyeva A."/>
            <person name="Rokas A."/>
            <person name="Ruiz-Duenas F.J."/>
            <person name="Sabat G."/>
            <person name="Salamov A."/>
            <person name="Samejima M."/>
            <person name="Schmutz J."/>
            <person name="Slot J.C."/>
            <person name="St John F."/>
            <person name="Stenlid J."/>
            <person name="Sun H."/>
            <person name="Sun S."/>
            <person name="Syed K."/>
            <person name="Tsang A."/>
            <person name="Wiebenga A."/>
            <person name="Young D."/>
            <person name="Pisabarro A."/>
            <person name="Eastwood D.C."/>
            <person name="Martin F."/>
            <person name="Cullen D."/>
            <person name="Grigoriev I.V."/>
            <person name="Hibbett D.S."/>
        </authorList>
    </citation>
    <scope>NUCLEOTIDE SEQUENCE [LARGE SCALE GENOMIC DNA]</scope>
    <source>
        <strain evidence="3">TFB10046</strain>
    </source>
</reference>
<feature type="compositionally biased region" description="Polar residues" evidence="1">
    <location>
        <begin position="21"/>
        <end position="33"/>
    </location>
</feature>
<feature type="compositionally biased region" description="Polar residues" evidence="1">
    <location>
        <begin position="132"/>
        <end position="144"/>
    </location>
</feature>
<feature type="compositionally biased region" description="Low complexity" evidence="1">
    <location>
        <begin position="57"/>
        <end position="95"/>
    </location>
</feature>
<feature type="compositionally biased region" description="Basic and acidic residues" evidence="1">
    <location>
        <begin position="96"/>
        <end position="111"/>
    </location>
</feature>
<sequence length="288" mass="31277">MSTAYARRSMRPTIPEKTVRSVYSQAVTAQTHGSLRYHQYPAPPVPPLDFDKDDDSLALPDAGPPLLALTPKYPRTSPRLPSLLSRYSDDLPSSDSEPKSGSEREEIRSPMDRSTSSFRRRRASFPAPTSRTVVSQPSGASAESNARVCTVKRVRSTPALVSASLYWVPDGSAPPSLPVMTLGSSYIDFPPGSTTSVPAYRAATTMTSSPAYAAVPIQFAHPPFPVYTLPPIPQTYPAAHPGSGFPPRKRTITSTATFVDDGRGGMTKVSEFINYKPKKKGIFNKLFK</sequence>
<dbReference type="Proteomes" id="UP000006514">
    <property type="component" value="Unassembled WGS sequence"/>
</dbReference>
<protein>
    <submittedName>
        <fullName evidence="2">Uncharacterized protein</fullName>
    </submittedName>
</protein>
<proteinExistence type="predicted"/>
<dbReference type="KEGG" id="adl:AURDEDRAFT_130014"/>
<organism evidence="2 3">
    <name type="scientific">Auricularia subglabra (strain TFB-10046 / SS5)</name>
    <name type="common">White-rot fungus</name>
    <name type="synonym">Auricularia delicata (strain TFB10046)</name>
    <dbReference type="NCBI Taxonomy" id="717982"/>
    <lineage>
        <taxon>Eukaryota</taxon>
        <taxon>Fungi</taxon>
        <taxon>Dikarya</taxon>
        <taxon>Basidiomycota</taxon>
        <taxon>Agaricomycotina</taxon>
        <taxon>Agaricomycetes</taxon>
        <taxon>Auriculariales</taxon>
        <taxon>Auriculariaceae</taxon>
        <taxon>Auricularia</taxon>
    </lineage>
</organism>